<organism evidence="1 2">
    <name type="scientific">Amantichitinum ursilacus</name>
    <dbReference type="NCBI Taxonomy" id="857265"/>
    <lineage>
        <taxon>Bacteria</taxon>
        <taxon>Pseudomonadati</taxon>
        <taxon>Pseudomonadota</taxon>
        <taxon>Betaproteobacteria</taxon>
        <taxon>Neisseriales</taxon>
        <taxon>Chitinibacteraceae</taxon>
        <taxon>Amantichitinum</taxon>
    </lineage>
</organism>
<dbReference type="EMBL" id="LAQT01000009">
    <property type="protein sequence ID" value="KPC52681.1"/>
    <property type="molecule type" value="Genomic_DNA"/>
</dbReference>
<reference evidence="1 2" key="1">
    <citation type="submission" date="2015-07" db="EMBL/GenBank/DDBJ databases">
        <title>Draft genome sequence of the Amantichitinum ursilacus IGB-41, a new chitin-degrading bacterium.</title>
        <authorList>
            <person name="Kirstahler P."/>
            <person name="Guenther M."/>
            <person name="Grumaz C."/>
            <person name="Rupp S."/>
            <person name="Zibek S."/>
            <person name="Sohn K."/>
        </authorList>
    </citation>
    <scope>NUCLEOTIDE SEQUENCE [LARGE SCALE GENOMIC DNA]</scope>
    <source>
        <strain evidence="1 2">IGB-41</strain>
    </source>
</reference>
<dbReference type="PATRIC" id="fig|857265.3.peg.2592"/>
<comment type="caution">
    <text evidence="1">The sequence shown here is derived from an EMBL/GenBank/DDBJ whole genome shotgun (WGS) entry which is preliminary data.</text>
</comment>
<dbReference type="Pfam" id="PF11943">
    <property type="entry name" value="DUF3460"/>
    <property type="match status" value="1"/>
</dbReference>
<dbReference type="RefSeq" id="WP_053938156.1">
    <property type="nucleotide sequence ID" value="NZ_LAQT01000009.1"/>
</dbReference>
<dbReference type="InterPro" id="IPR021853">
    <property type="entry name" value="DUF3460"/>
</dbReference>
<sequence>MAQDINYVSDFTKFMQGFLEENKDVAEGQIEGRALLWDKQPINLDERDRESASNVKMKPYPYSLD</sequence>
<evidence type="ECO:0008006" key="3">
    <source>
        <dbReference type="Google" id="ProtNLM"/>
    </source>
</evidence>
<name>A0A0N0XIG5_9NEIS</name>
<dbReference type="STRING" id="857265.WG78_12575"/>
<evidence type="ECO:0000313" key="1">
    <source>
        <dbReference type="EMBL" id="KPC52681.1"/>
    </source>
</evidence>
<evidence type="ECO:0000313" key="2">
    <source>
        <dbReference type="Proteomes" id="UP000037939"/>
    </source>
</evidence>
<proteinExistence type="predicted"/>
<gene>
    <name evidence="1" type="ORF">WG78_12575</name>
</gene>
<accession>A0A0N0XIG5</accession>
<dbReference type="Proteomes" id="UP000037939">
    <property type="component" value="Unassembled WGS sequence"/>
</dbReference>
<protein>
    <recommendedName>
        <fullName evidence="3">DUF3460 domain-containing protein</fullName>
    </recommendedName>
</protein>
<dbReference type="AlphaFoldDB" id="A0A0N0XIG5"/>
<keyword evidence="2" id="KW-1185">Reference proteome</keyword>